<dbReference type="EMBL" id="GBXM01036758">
    <property type="protein sequence ID" value="JAH71819.1"/>
    <property type="molecule type" value="Transcribed_RNA"/>
</dbReference>
<sequence>MKYYQALKRKSLHLGKRKICHSPMHSKWTCQYIFA</sequence>
<proteinExistence type="predicted"/>
<reference evidence="1" key="2">
    <citation type="journal article" date="2015" name="Fish Shellfish Immunol.">
        <title>Early steps in the European eel (Anguilla anguilla)-Vibrio vulnificus interaction in the gills: Role of the RtxA13 toxin.</title>
        <authorList>
            <person name="Callol A."/>
            <person name="Pajuelo D."/>
            <person name="Ebbesson L."/>
            <person name="Teles M."/>
            <person name="MacKenzie S."/>
            <person name="Amaro C."/>
        </authorList>
    </citation>
    <scope>NUCLEOTIDE SEQUENCE</scope>
</reference>
<protein>
    <submittedName>
        <fullName evidence="1">Uncharacterized protein</fullName>
    </submittedName>
</protein>
<dbReference type="AlphaFoldDB" id="A0A0E9V136"/>
<accession>A0A0E9V136</accession>
<reference evidence="1" key="1">
    <citation type="submission" date="2014-11" db="EMBL/GenBank/DDBJ databases">
        <authorList>
            <person name="Amaro Gonzalez C."/>
        </authorList>
    </citation>
    <scope>NUCLEOTIDE SEQUENCE</scope>
</reference>
<organism evidence="1">
    <name type="scientific">Anguilla anguilla</name>
    <name type="common">European freshwater eel</name>
    <name type="synonym">Muraena anguilla</name>
    <dbReference type="NCBI Taxonomy" id="7936"/>
    <lineage>
        <taxon>Eukaryota</taxon>
        <taxon>Metazoa</taxon>
        <taxon>Chordata</taxon>
        <taxon>Craniata</taxon>
        <taxon>Vertebrata</taxon>
        <taxon>Euteleostomi</taxon>
        <taxon>Actinopterygii</taxon>
        <taxon>Neopterygii</taxon>
        <taxon>Teleostei</taxon>
        <taxon>Anguilliformes</taxon>
        <taxon>Anguillidae</taxon>
        <taxon>Anguilla</taxon>
    </lineage>
</organism>
<evidence type="ECO:0000313" key="1">
    <source>
        <dbReference type="EMBL" id="JAH71819.1"/>
    </source>
</evidence>
<name>A0A0E9V136_ANGAN</name>